<evidence type="ECO:0000256" key="10">
    <source>
        <dbReference type="SAM" id="MobiDB-lite"/>
    </source>
</evidence>
<evidence type="ECO:0000256" key="8">
    <source>
        <dbReference type="PROSITE-ProRule" id="PRU00169"/>
    </source>
</evidence>
<evidence type="ECO:0000256" key="1">
    <source>
        <dbReference type="ARBA" id="ARBA00000085"/>
    </source>
</evidence>
<keyword evidence="11" id="KW-1133">Transmembrane helix</keyword>
<dbReference type="Pfam" id="PF00072">
    <property type="entry name" value="Response_reg"/>
    <property type="match status" value="3"/>
</dbReference>
<evidence type="ECO:0000259" key="12">
    <source>
        <dbReference type="PROSITE" id="PS50109"/>
    </source>
</evidence>
<comment type="caution">
    <text evidence="15">The sequence shown here is derived from an EMBL/GenBank/DDBJ whole genome shotgun (WGS) entry which is preliminary data.</text>
</comment>
<dbReference type="SUPFAM" id="SSF55874">
    <property type="entry name" value="ATPase domain of HSP90 chaperone/DNA topoisomerase II/histidine kinase"/>
    <property type="match status" value="1"/>
</dbReference>
<dbReference type="SMART" id="SM00387">
    <property type="entry name" value="HATPase_c"/>
    <property type="match status" value="1"/>
</dbReference>
<dbReference type="SUPFAM" id="SSF47384">
    <property type="entry name" value="Homodimeric domain of signal transducing histidine kinase"/>
    <property type="match status" value="1"/>
</dbReference>
<dbReference type="InterPro" id="IPR036890">
    <property type="entry name" value="HATPase_C_sf"/>
</dbReference>
<dbReference type="SMART" id="SM00388">
    <property type="entry name" value="HisKA"/>
    <property type="match status" value="1"/>
</dbReference>
<keyword evidence="9" id="KW-0175">Coiled coil</keyword>
<dbReference type="Pfam" id="PF02518">
    <property type="entry name" value="HATPase_c"/>
    <property type="match status" value="1"/>
</dbReference>
<dbReference type="PANTHER" id="PTHR45339">
    <property type="entry name" value="HYBRID SIGNAL TRANSDUCTION HISTIDINE KINASE J"/>
    <property type="match status" value="1"/>
</dbReference>
<dbReference type="InterPro" id="IPR003660">
    <property type="entry name" value="HAMP_dom"/>
</dbReference>
<evidence type="ECO:0000256" key="4">
    <source>
        <dbReference type="ARBA" id="ARBA00022553"/>
    </source>
</evidence>
<dbReference type="PROSITE" id="PS50109">
    <property type="entry name" value="HIS_KIN"/>
    <property type="match status" value="1"/>
</dbReference>
<dbReference type="SUPFAM" id="SSF158472">
    <property type="entry name" value="HAMP domain-like"/>
    <property type="match status" value="1"/>
</dbReference>
<keyword evidence="7" id="KW-0902">Two-component regulatory system</keyword>
<dbReference type="CDD" id="cd00156">
    <property type="entry name" value="REC"/>
    <property type="match status" value="1"/>
</dbReference>
<dbReference type="Pfam" id="PF13185">
    <property type="entry name" value="GAF_2"/>
    <property type="match status" value="1"/>
</dbReference>
<keyword evidence="6" id="KW-0418">Kinase</keyword>
<feature type="modified residue" description="4-aspartylphosphate" evidence="8">
    <location>
        <position position="954"/>
    </location>
</feature>
<evidence type="ECO:0000313" key="15">
    <source>
        <dbReference type="EMBL" id="OAN52232.1"/>
    </source>
</evidence>
<dbReference type="AlphaFoldDB" id="A0A178MSK0"/>
<dbReference type="Pfam" id="PF12729">
    <property type="entry name" value="4HB_MCP_1"/>
    <property type="match status" value="1"/>
</dbReference>
<dbReference type="SUPFAM" id="SSF55781">
    <property type="entry name" value="GAF domain-like"/>
    <property type="match status" value="1"/>
</dbReference>
<dbReference type="InterPro" id="IPR005467">
    <property type="entry name" value="His_kinase_dom"/>
</dbReference>
<evidence type="ECO:0000256" key="5">
    <source>
        <dbReference type="ARBA" id="ARBA00022679"/>
    </source>
</evidence>
<keyword evidence="11" id="KW-0812">Transmembrane</keyword>
<dbReference type="FunFam" id="3.30.565.10:FF:000010">
    <property type="entry name" value="Sensor histidine kinase RcsC"/>
    <property type="match status" value="1"/>
</dbReference>
<dbReference type="CDD" id="cd00082">
    <property type="entry name" value="HisKA"/>
    <property type="match status" value="1"/>
</dbReference>
<feature type="domain" description="Histidine kinase" evidence="12">
    <location>
        <begin position="520"/>
        <end position="753"/>
    </location>
</feature>
<dbReference type="GO" id="GO:0016020">
    <property type="term" value="C:membrane"/>
    <property type="evidence" value="ECO:0007669"/>
    <property type="project" value="UniProtKB-SubCell"/>
</dbReference>
<evidence type="ECO:0000256" key="11">
    <source>
        <dbReference type="SAM" id="Phobius"/>
    </source>
</evidence>
<reference evidence="15 16" key="1">
    <citation type="submission" date="2016-04" db="EMBL/GenBank/DDBJ databases">
        <title>Draft genome sequence of freshwater magnetotactic bacteria Magnetospirillum marisnigri SP-1 and Magnetospirillum moscoviense BB-1.</title>
        <authorList>
            <person name="Koziaeva V."/>
            <person name="Dziuba M.V."/>
            <person name="Ivanov T.M."/>
            <person name="Kuznetsov B."/>
            <person name="Grouzdev D.S."/>
        </authorList>
    </citation>
    <scope>NUCLEOTIDE SEQUENCE [LARGE SCALE GENOMIC DNA]</scope>
    <source>
        <strain evidence="15 16">SP-1</strain>
    </source>
</reference>
<dbReference type="SUPFAM" id="SSF52172">
    <property type="entry name" value="CheY-like"/>
    <property type="match status" value="3"/>
</dbReference>
<feature type="domain" description="Response regulatory" evidence="13">
    <location>
        <begin position="905"/>
        <end position="1021"/>
    </location>
</feature>
<keyword evidence="11" id="KW-0472">Membrane</keyword>
<dbReference type="SMART" id="SM00304">
    <property type="entry name" value="HAMP"/>
    <property type="match status" value="1"/>
</dbReference>
<dbReference type="CDD" id="cd16922">
    <property type="entry name" value="HATPase_EvgS-ArcB-TorS-like"/>
    <property type="match status" value="1"/>
</dbReference>
<dbReference type="Proteomes" id="UP000078428">
    <property type="component" value="Unassembled WGS sequence"/>
</dbReference>
<dbReference type="Pfam" id="PF00672">
    <property type="entry name" value="HAMP"/>
    <property type="match status" value="1"/>
</dbReference>
<protein>
    <recommendedName>
        <fullName evidence="3">histidine kinase</fullName>
        <ecNumber evidence="3">2.7.13.3</ecNumber>
    </recommendedName>
</protein>
<dbReference type="STRING" id="1285242.A6A04_00610"/>
<dbReference type="Gene3D" id="1.10.287.130">
    <property type="match status" value="1"/>
</dbReference>
<evidence type="ECO:0000256" key="7">
    <source>
        <dbReference type="ARBA" id="ARBA00023012"/>
    </source>
</evidence>
<dbReference type="Gene3D" id="3.30.565.10">
    <property type="entry name" value="Histidine kinase-like ATPase, C-terminal domain"/>
    <property type="match status" value="1"/>
</dbReference>
<evidence type="ECO:0000259" key="14">
    <source>
        <dbReference type="PROSITE" id="PS50885"/>
    </source>
</evidence>
<feature type="region of interest" description="Disordered" evidence="10">
    <location>
        <begin position="756"/>
        <end position="776"/>
    </location>
</feature>
<dbReference type="EC" id="2.7.13.3" evidence="3"/>
<comment type="catalytic activity">
    <reaction evidence="1">
        <text>ATP + protein L-histidine = ADP + protein N-phospho-L-histidine.</text>
        <dbReference type="EC" id="2.7.13.3"/>
    </reaction>
</comment>
<dbReference type="InterPro" id="IPR004358">
    <property type="entry name" value="Sig_transdc_His_kin-like_C"/>
</dbReference>
<sequence length="1179" mass="126868">MQARQTKIVTRLIAGFAVVLMLTVVMAALAVRTMGTMAELASDMYAHPFTVTNALVQLRASVNGIRADMLGLLRAQSPAEIEQIVGMVAAADFDIETNIDVIRRQYLGRPEDVRQLGEEMARWRESRNHVISLVRQGRIDLATAGLGEVSRPLYLGLRDNLDTIYLFALNKAAEFNTRIEQERQAAIRQILLTLAGLLALGFITARVITRSIVGPLQHLRECMAELADGNLDVTISNQTGRGELAAMARAVEVFKGAAQRLYRQRWIKAEIAQLSADLQPAESPLQFGQAALERLAPALGAVQALFHLRRENEPVFDAVAAWGHSGQVPPFRAGDGLAGQAVLSKSLISRDGLPSDYLRVRSGLGEALPRLVLAVPVIMRGHVLAVIELATLAPLDEGQRGLLDESLPILGLNLEILERNRRTRDLLAQTQVQAEELRSSEEELRSQSEALQSANEELRASEEELRMQQEALQAANEELRLKGEALEERGEALETARAEADRRAVELDQASRYKSEFLANMSHELRTPLNSLLILSKSLADNDQGNLTEDQVESARVVHESGSTLLSLINEILDLSKIEAGKMSLNLGDIPSDSLIGMIRRRFLPVAQDKGLSLTIEEEAGLPAIWRGDRGKIEQVVNNLVGNALKFTTKGGVTVRLSSATTAERTAAGCAGGGQGALALTVKDSGIGITEADLARVFRAFEQVDGSSSRQFGGTGLGLTISRQLARLMGGDVLAASTPGLGSTFTLVIPLEGATAASAAEPEPTPRPIEPPASAAATGGTPLLLVVEDDATFRNIVCDLAQKRGFRTLAAANGGEGVALARQHLPSGIILDIGLPDLDGWGVIETLRQSPETAAIPVHVISAADEKLRASQAGAIGFLAKPAPKERIEAAFDQLLRARPSGQRRVLLADADSEAADAVMRILGGLGLDILACGNGAAALALLRNHRFDCLILDPSLPDMSGAELLEQAARDRIELPAVIVHSASDLSAEDTMRIREFTDSIVIQGARSPDRLLDEVSLFLHSVEARLGRDKTIAAAPPCAPARMDLLPGTTVLVVDDDMRNAFALSKVLRAKGLKALIAQDGAKALAHLDSQERIDVVLMDIMMPGMDGYQTMHEIRKRPRFAHLPIIALTAKAMAGDRANCLDAGANDYMAKPVDVDRLLVMMAARLKEAADARPRE</sequence>
<accession>A0A178MSK0</accession>
<feature type="transmembrane region" description="Helical" evidence="11">
    <location>
        <begin position="12"/>
        <end position="31"/>
    </location>
</feature>
<dbReference type="CDD" id="cd17546">
    <property type="entry name" value="REC_hyHK_CKI1_RcsC-like"/>
    <property type="match status" value="1"/>
</dbReference>
<feature type="domain" description="HAMP" evidence="14">
    <location>
        <begin position="210"/>
        <end position="263"/>
    </location>
</feature>
<dbReference type="Gene3D" id="6.10.340.10">
    <property type="match status" value="1"/>
</dbReference>
<proteinExistence type="predicted"/>
<dbReference type="InterPro" id="IPR003018">
    <property type="entry name" value="GAF"/>
</dbReference>
<keyword evidence="16" id="KW-1185">Reference proteome</keyword>
<feature type="domain" description="Response regulatory" evidence="13">
    <location>
        <begin position="783"/>
        <end position="896"/>
    </location>
</feature>
<dbReference type="Gene3D" id="3.30.450.40">
    <property type="match status" value="1"/>
</dbReference>
<evidence type="ECO:0000256" key="6">
    <source>
        <dbReference type="ARBA" id="ARBA00022777"/>
    </source>
</evidence>
<dbReference type="PROSITE" id="PS50885">
    <property type="entry name" value="HAMP"/>
    <property type="match status" value="1"/>
</dbReference>
<dbReference type="InterPro" id="IPR001789">
    <property type="entry name" value="Sig_transdc_resp-reg_receiver"/>
</dbReference>
<dbReference type="Pfam" id="PF00512">
    <property type="entry name" value="HisKA"/>
    <property type="match status" value="1"/>
</dbReference>
<feature type="coiled-coil region" evidence="9">
    <location>
        <begin position="427"/>
        <end position="496"/>
    </location>
</feature>
<evidence type="ECO:0000256" key="3">
    <source>
        <dbReference type="ARBA" id="ARBA00012438"/>
    </source>
</evidence>
<keyword evidence="5" id="KW-0808">Transferase</keyword>
<gene>
    <name evidence="15" type="ORF">A6A04_00610</name>
</gene>
<dbReference type="Gene3D" id="3.40.50.2300">
    <property type="match status" value="3"/>
</dbReference>
<dbReference type="PROSITE" id="PS50110">
    <property type="entry name" value="RESPONSE_REGULATORY"/>
    <property type="match status" value="3"/>
</dbReference>
<dbReference type="SMART" id="SM00448">
    <property type="entry name" value="REC"/>
    <property type="match status" value="3"/>
</dbReference>
<dbReference type="InterPro" id="IPR011006">
    <property type="entry name" value="CheY-like_superfamily"/>
</dbReference>
<dbReference type="InterPro" id="IPR024478">
    <property type="entry name" value="HlyB_4HB_MCP"/>
</dbReference>
<evidence type="ECO:0000259" key="13">
    <source>
        <dbReference type="PROSITE" id="PS50110"/>
    </source>
</evidence>
<dbReference type="GO" id="GO:0000155">
    <property type="term" value="F:phosphorelay sensor kinase activity"/>
    <property type="evidence" value="ECO:0007669"/>
    <property type="project" value="InterPro"/>
</dbReference>
<feature type="modified residue" description="4-aspartylphosphate" evidence="8">
    <location>
        <position position="1102"/>
    </location>
</feature>
<evidence type="ECO:0000256" key="2">
    <source>
        <dbReference type="ARBA" id="ARBA00004370"/>
    </source>
</evidence>
<dbReference type="EMBL" id="LWQT01000044">
    <property type="protein sequence ID" value="OAN52232.1"/>
    <property type="molecule type" value="Genomic_DNA"/>
</dbReference>
<feature type="domain" description="Response regulatory" evidence="13">
    <location>
        <begin position="1052"/>
        <end position="1169"/>
    </location>
</feature>
<evidence type="ECO:0000256" key="9">
    <source>
        <dbReference type="SAM" id="Coils"/>
    </source>
</evidence>
<organism evidence="15 16">
    <name type="scientific">Paramagnetospirillum marisnigri</name>
    <dbReference type="NCBI Taxonomy" id="1285242"/>
    <lineage>
        <taxon>Bacteria</taxon>
        <taxon>Pseudomonadati</taxon>
        <taxon>Pseudomonadota</taxon>
        <taxon>Alphaproteobacteria</taxon>
        <taxon>Rhodospirillales</taxon>
        <taxon>Magnetospirillaceae</taxon>
        <taxon>Paramagnetospirillum</taxon>
    </lineage>
</organism>
<name>A0A178MSK0_9PROT</name>
<comment type="subcellular location">
    <subcellularLocation>
        <location evidence="2">Membrane</location>
    </subcellularLocation>
</comment>
<dbReference type="InterPro" id="IPR003661">
    <property type="entry name" value="HisK_dim/P_dom"/>
</dbReference>
<feature type="modified residue" description="4-aspartylphosphate" evidence="8">
    <location>
        <position position="832"/>
    </location>
</feature>
<dbReference type="RefSeq" id="WP_172822737.1">
    <property type="nucleotide sequence ID" value="NZ_LWQT01000044.1"/>
</dbReference>
<dbReference type="PANTHER" id="PTHR45339:SF1">
    <property type="entry name" value="HYBRID SIGNAL TRANSDUCTION HISTIDINE KINASE J"/>
    <property type="match status" value="1"/>
</dbReference>
<dbReference type="InterPro" id="IPR003594">
    <property type="entry name" value="HATPase_dom"/>
</dbReference>
<dbReference type="InterPro" id="IPR029016">
    <property type="entry name" value="GAF-like_dom_sf"/>
</dbReference>
<dbReference type="PRINTS" id="PR00344">
    <property type="entry name" value="BCTRLSENSOR"/>
</dbReference>
<dbReference type="InterPro" id="IPR036097">
    <property type="entry name" value="HisK_dim/P_sf"/>
</dbReference>
<keyword evidence="4 8" id="KW-0597">Phosphoprotein</keyword>
<evidence type="ECO:0000313" key="16">
    <source>
        <dbReference type="Proteomes" id="UP000078428"/>
    </source>
</evidence>